<dbReference type="InterPro" id="IPR016540">
    <property type="entry name" value="UCP008459"/>
</dbReference>
<dbReference type="Gene3D" id="3.30.2130.10">
    <property type="entry name" value="VC0802-like"/>
    <property type="match status" value="1"/>
</dbReference>
<dbReference type="InterPro" id="IPR049447">
    <property type="entry name" value="A9CJY8-like_N"/>
</dbReference>
<dbReference type="STRING" id="1365950.SAMN05428963_104124"/>
<dbReference type="Proteomes" id="UP000190135">
    <property type="component" value="Unassembled WGS sequence"/>
</dbReference>
<accession>A0A1T4PRH7</accession>
<dbReference type="EMBL" id="FUXL01000004">
    <property type="protein sequence ID" value="SJZ94244.1"/>
    <property type="molecule type" value="Genomic_DNA"/>
</dbReference>
<dbReference type="PANTHER" id="PTHR31131:SF6">
    <property type="entry name" value="CASTOR ACT DOMAIN-CONTAINING PROTEIN"/>
    <property type="match status" value="1"/>
</dbReference>
<evidence type="ECO:0000259" key="2">
    <source>
        <dbReference type="Pfam" id="PF21631"/>
    </source>
</evidence>
<dbReference type="PANTHER" id="PTHR31131">
    <property type="entry name" value="CHROMOSOME 1, WHOLE GENOME SHOTGUN SEQUENCE"/>
    <property type="match status" value="1"/>
</dbReference>
<dbReference type="InterPro" id="IPR027795">
    <property type="entry name" value="CASTOR_ACT_dom"/>
</dbReference>
<evidence type="ECO:0000313" key="3">
    <source>
        <dbReference type="EMBL" id="SJZ94244.1"/>
    </source>
</evidence>
<dbReference type="SUPFAM" id="SSF55021">
    <property type="entry name" value="ACT-like"/>
    <property type="match status" value="2"/>
</dbReference>
<name>A0A1T4PRH7_9HYPH</name>
<feature type="domain" description="A9CJY8-like N-terminal" evidence="2">
    <location>
        <begin position="12"/>
        <end position="55"/>
    </location>
</feature>
<feature type="domain" description="CASTOR ACT" evidence="1">
    <location>
        <begin position="60"/>
        <end position="119"/>
    </location>
</feature>
<reference evidence="3 4" key="1">
    <citation type="submission" date="2017-02" db="EMBL/GenBank/DDBJ databases">
        <authorList>
            <person name="Peterson S.W."/>
        </authorList>
    </citation>
    <scope>NUCLEOTIDE SEQUENCE [LARGE SCALE GENOMIC DNA]</scope>
    <source>
        <strain evidence="3 4">USBA 369</strain>
    </source>
</reference>
<dbReference type="RefSeq" id="WP_078707668.1">
    <property type="nucleotide sequence ID" value="NZ_FUXL01000004.1"/>
</dbReference>
<dbReference type="AlphaFoldDB" id="A0A1T4PRH7"/>
<dbReference type="OrthoDB" id="5615858at2"/>
<organism evidence="3 4">
    <name type="scientific">Consotaella salsifontis</name>
    <dbReference type="NCBI Taxonomy" id="1365950"/>
    <lineage>
        <taxon>Bacteria</taxon>
        <taxon>Pseudomonadati</taxon>
        <taxon>Pseudomonadota</taxon>
        <taxon>Alphaproteobacteria</taxon>
        <taxon>Hyphomicrobiales</taxon>
        <taxon>Aurantimonadaceae</taxon>
        <taxon>Consotaella</taxon>
    </lineage>
</organism>
<proteinExistence type="predicted"/>
<gene>
    <name evidence="3" type="ORF">SAMN05428963_104124</name>
</gene>
<protein>
    <submittedName>
        <fullName evidence="3">Uncharacterized protein</fullName>
    </submittedName>
</protein>
<keyword evidence="4" id="KW-1185">Reference proteome</keyword>
<dbReference type="Pfam" id="PF13840">
    <property type="entry name" value="ACT_7"/>
    <property type="match status" value="1"/>
</dbReference>
<dbReference type="Pfam" id="PF21631">
    <property type="entry name" value="A9CJY8-like_N"/>
    <property type="match status" value="1"/>
</dbReference>
<evidence type="ECO:0000313" key="4">
    <source>
        <dbReference type="Proteomes" id="UP000190135"/>
    </source>
</evidence>
<evidence type="ECO:0000259" key="1">
    <source>
        <dbReference type="Pfam" id="PF13840"/>
    </source>
</evidence>
<dbReference type="InterPro" id="IPR051719">
    <property type="entry name" value="CASTOR_mTORC1"/>
</dbReference>
<dbReference type="PIRSF" id="PIRSF008459">
    <property type="entry name" value="UCP008459"/>
    <property type="match status" value="1"/>
</dbReference>
<sequence length="127" mass="13764">MPLSVRLRRLPGIYAIAHLAPGSPIPEWADGEGFVSISRTDEELSVACRQEQVPAAVQQDREWRCLKLVGPFAFDESGVVLSVIRPISEAGLGVFVVSTFDGDHVLVKAVDLPQVEMLLEAAGHSML</sequence>
<dbReference type="InterPro" id="IPR045865">
    <property type="entry name" value="ACT-like_dom_sf"/>
</dbReference>